<evidence type="ECO:0000313" key="9">
    <source>
        <dbReference type="Proteomes" id="UP000468668"/>
    </source>
</evidence>
<evidence type="ECO:0000256" key="5">
    <source>
        <dbReference type="ARBA" id="ARBA00022801"/>
    </source>
</evidence>
<keyword evidence="9" id="KW-1185">Reference proteome</keyword>
<evidence type="ECO:0000256" key="1">
    <source>
        <dbReference type="ARBA" id="ARBA00008172"/>
    </source>
</evidence>
<dbReference type="InterPro" id="IPR035093">
    <property type="entry name" value="RelE/ParE_toxin_dom_sf"/>
</dbReference>
<dbReference type="GO" id="GO:0004519">
    <property type="term" value="F:endonuclease activity"/>
    <property type="evidence" value="ECO:0007669"/>
    <property type="project" value="UniProtKB-KW"/>
</dbReference>
<dbReference type="EMBL" id="WAJR01000017">
    <property type="protein sequence ID" value="KAB1640151.1"/>
    <property type="molecule type" value="Genomic_DNA"/>
</dbReference>
<dbReference type="NCBIfam" id="TIGR02116">
    <property type="entry name" value="toxin_Txe_YoeB"/>
    <property type="match status" value="1"/>
</dbReference>
<dbReference type="AlphaFoldDB" id="A0A6N6NKN0"/>
<dbReference type="GO" id="GO:0045892">
    <property type="term" value="P:negative regulation of DNA-templated transcription"/>
    <property type="evidence" value="ECO:0007669"/>
    <property type="project" value="TreeGrafter"/>
</dbReference>
<dbReference type="GO" id="GO:0006401">
    <property type="term" value="P:RNA catabolic process"/>
    <property type="evidence" value="ECO:0007669"/>
    <property type="project" value="InterPro"/>
</dbReference>
<dbReference type="PANTHER" id="PTHR38039:SF1">
    <property type="entry name" value="TOXIN YOEB"/>
    <property type="match status" value="1"/>
</dbReference>
<dbReference type="RefSeq" id="WP_158049868.1">
    <property type="nucleotide sequence ID" value="NZ_WAJR01000017.1"/>
</dbReference>
<evidence type="ECO:0000313" key="8">
    <source>
        <dbReference type="EMBL" id="KAB1640151.1"/>
    </source>
</evidence>
<dbReference type="Pfam" id="PF06769">
    <property type="entry name" value="YoeB_toxin"/>
    <property type="match status" value="1"/>
</dbReference>
<evidence type="ECO:0000256" key="6">
    <source>
        <dbReference type="ARBA" id="ARBA00030388"/>
    </source>
</evidence>
<comment type="similarity">
    <text evidence="1">Belongs to the YoeB family.</text>
</comment>
<reference evidence="8 9" key="1">
    <citation type="submission" date="2019-09" db="EMBL/GenBank/DDBJ databases">
        <title>Whole genome shotgun sequencing (WGS) of Ellagibacter isourolithinifaciens DSM 104140(T) and Adlercreutzia muris DSM 29508(T).</title>
        <authorList>
            <person name="Stoll D.A."/>
            <person name="Danylec N."/>
            <person name="Huch M."/>
        </authorList>
    </citation>
    <scope>NUCLEOTIDE SEQUENCE [LARGE SCALE GENOMIC DNA]</scope>
    <source>
        <strain evidence="8 9">DSM 104140</strain>
    </source>
</reference>
<protein>
    <recommendedName>
        <fullName evidence="7">Endoribonuclease YoeB</fullName>
    </recommendedName>
    <alternativeName>
        <fullName evidence="6">Putative mRNA interferase YoeB</fullName>
    </alternativeName>
</protein>
<evidence type="ECO:0000256" key="2">
    <source>
        <dbReference type="ARBA" id="ARBA00022649"/>
    </source>
</evidence>
<gene>
    <name evidence="8" type="ORF">F8C90_07295</name>
</gene>
<accession>A0A6N6NKN0</accession>
<evidence type="ECO:0000256" key="3">
    <source>
        <dbReference type="ARBA" id="ARBA00022722"/>
    </source>
</evidence>
<dbReference type="Gene3D" id="3.30.2310.20">
    <property type="entry name" value="RelE-like"/>
    <property type="match status" value="1"/>
</dbReference>
<dbReference type="InterPro" id="IPR009614">
    <property type="entry name" value="YoeB_toxin"/>
</dbReference>
<dbReference type="GO" id="GO:0016787">
    <property type="term" value="F:hydrolase activity"/>
    <property type="evidence" value="ECO:0007669"/>
    <property type="project" value="UniProtKB-KW"/>
</dbReference>
<evidence type="ECO:0000256" key="4">
    <source>
        <dbReference type="ARBA" id="ARBA00022759"/>
    </source>
</evidence>
<dbReference type="Proteomes" id="UP000468668">
    <property type="component" value="Unassembled WGS sequence"/>
</dbReference>
<proteinExistence type="inferred from homology"/>
<dbReference type="SUPFAM" id="SSF143011">
    <property type="entry name" value="RelE-like"/>
    <property type="match status" value="1"/>
</dbReference>
<keyword evidence="3" id="KW-0540">Nuclease</keyword>
<evidence type="ECO:0000256" key="7">
    <source>
        <dbReference type="ARBA" id="ARBA00050056"/>
    </source>
</evidence>
<name>A0A6N6NKN0_9ACTN</name>
<keyword evidence="2" id="KW-1277">Toxin-antitoxin system</keyword>
<keyword evidence="4" id="KW-0255">Endonuclease</keyword>
<dbReference type="GeneID" id="98658211"/>
<dbReference type="OrthoDB" id="9801102at2"/>
<sequence length="87" mass="10475">MIKAWDDDAWDDYLHWQTQDRKTLRRINALLKDIDRNGYDGIGKPEPLRENLSGWWSRRIDDSNRIVYRIREGRIEIIQCGSHYRGS</sequence>
<keyword evidence="5" id="KW-0378">Hydrolase</keyword>
<dbReference type="PANTHER" id="PTHR38039">
    <property type="entry name" value="TOXIN YOEB"/>
    <property type="match status" value="1"/>
</dbReference>
<comment type="caution">
    <text evidence="8">The sequence shown here is derived from an EMBL/GenBank/DDBJ whole genome shotgun (WGS) entry which is preliminary data.</text>
</comment>
<organism evidence="8 9">
    <name type="scientific">Ellagibacter isourolithinifaciens</name>
    <dbReference type="NCBI Taxonomy" id="2137581"/>
    <lineage>
        <taxon>Bacteria</taxon>
        <taxon>Bacillati</taxon>
        <taxon>Actinomycetota</taxon>
        <taxon>Coriobacteriia</taxon>
        <taxon>Eggerthellales</taxon>
        <taxon>Eggerthellaceae</taxon>
        <taxon>Ellagibacter</taxon>
    </lineage>
</organism>